<name>A0A6M1LKB4_9PROT</name>
<dbReference type="SUPFAM" id="SSF48452">
    <property type="entry name" value="TPR-like"/>
    <property type="match status" value="1"/>
</dbReference>
<dbReference type="RefSeq" id="WP_164694469.1">
    <property type="nucleotide sequence ID" value="NZ_JAAIKB010000003.1"/>
</dbReference>
<accession>A0A6M1LKB4</accession>
<dbReference type="InterPro" id="IPR027417">
    <property type="entry name" value="P-loop_NTPase"/>
</dbReference>
<dbReference type="InterPro" id="IPR011990">
    <property type="entry name" value="TPR-like_helical_dom_sf"/>
</dbReference>
<gene>
    <name evidence="1" type="ORF">G3576_11240</name>
</gene>
<dbReference type="Proteomes" id="UP000475385">
    <property type="component" value="Unassembled WGS sequence"/>
</dbReference>
<evidence type="ECO:0000313" key="2">
    <source>
        <dbReference type="Proteomes" id="UP000475385"/>
    </source>
</evidence>
<proteinExistence type="predicted"/>
<reference evidence="1 2" key="1">
    <citation type="submission" date="2020-02" db="EMBL/GenBank/DDBJ databases">
        <authorList>
            <person name="Kim H.M."/>
            <person name="Jeon C.O."/>
        </authorList>
    </citation>
    <scope>NUCLEOTIDE SEQUENCE [LARGE SCALE GENOMIC DNA]</scope>
    <source>
        <strain evidence="1 2">PeD5</strain>
    </source>
</reference>
<dbReference type="SUPFAM" id="SSF52540">
    <property type="entry name" value="P-loop containing nucleoside triphosphate hydrolases"/>
    <property type="match status" value="1"/>
</dbReference>
<reference evidence="1 2" key="2">
    <citation type="submission" date="2020-03" db="EMBL/GenBank/DDBJ databases">
        <title>Roseomonas stagni sp. nov., isolated from pond water in Japan.</title>
        <authorList>
            <person name="Furuhata K."/>
            <person name="Miyamoto H."/>
            <person name="Goto K."/>
        </authorList>
    </citation>
    <scope>NUCLEOTIDE SEQUENCE [LARGE SCALE GENOMIC DNA]</scope>
    <source>
        <strain evidence="1 2">PeD5</strain>
    </source>
</reference>
<dbReference type="AlphaFoldDB" id="A0A6M1LKB4"/>
<sequence>MLPPLRPFNAPVLAPPPAAAHLEAPAPEPGRPELILHIGQSKTGTSSIQRVLGARRAQLLAMGVCYPASPGWANHGMLPASLVAPDQLGHFNPALWDGMGAEARLARFRREFAEEMAALPATTRLIILSAEQCAGLLATREAIARLRDLVAPLAGRIRVVMYLRRQDAHFASGYTQALRVAQISPPGLPPYGPDRLPHYDYATVLDNWAAVFGDAAIEPRIFERGSMLNGDAVDDFLALAGIDLAVPPDDPDRHSNLSVTPAAIELMRRMGEAMRDTPEGLSAASPLWRRFATAVSDAMPGPGWKPPPAEAAAFLARYEAVNEATRRRWFPDRPSLFAEMPAAAPAEGPPAPPPPIDTEAALEAACTLLLHEMKGTAQREAQLLVAQGRLLDRLGEDGPAANAYRAAIRAVPDHPVAQARLADFALAAGDMATASAHYAVLLRSHPGHNLTQRLGRLLAGS</sequence>
<keyword evidence="2" id="KW-1185">Reference proteome</keyword>
<evidence type="ECO:0000313" key="1">
    <source>
        <dbReference type="EMBL" id="NGM20592.1"/>
    </source>
</evidence>
<protein>
    <submittedName>
        <fullName evidence="1">Uncharacterized protein</fullName>
    </submittedName>
</protein>
<comment type="caution">
    <text evidence="1">The sequence shown here is derived from an EMBL/GenBank/DDBJ whole genome shotgun (WGS) entry which is preliminary data.</text>
</comment>
<organism evidence="1 2">
    <name type="scientific">Falsiroseomonas algicola</name>
    <dbReference type="NCBI Taxonomy" id="2716930"/>
    <lineage>
        <taxon>Bacteria</taxon>
        <taxon>Pseudomonadati</taxon>
        <taxon>Pseudomonadota</taxon>
        <taxon>Alphaproteobacteria</taxon>
        <taxon>Acetobacterales</taxon>
        <taxon>Roseomonadaceae</taxon>
        <taxon>Falsiroseomonas</taxon>
    </lineage>
</organism>
<dbReference type="Gene3D" id="1.25.40.10">
    <property type="entry name" value="Tetratricopeptide repeat domain"/>
    <property type="match status" value="1"/>
</dbReference>
<dbReference type="EMBL" id="JAAIKB010000003">
    <property type="protein sequence ID" value="NGM20592.1"/>
    <property type="molecule type" value="Genomic_DNA"/>
</dbReference>